<dbReference type="EMBL" id="JAAAHW010008573">
    <property type="protein sequence ID" value="KAF9944109.1"/>
    <property type="molecule type" value="Genomic_DNA"/>
</dbReference>
<dbReference type="Proteomes" id="UP000749646">
    <property type="component" value="Unassembled WGS sequence"/>
</dbReference>
<reference evidence="1" key="1">
    <citation type="journal article" date="2020" name="Fungal Divers.">
        <title>Resolving the Mortierellaceae phylogeny through synthesis of multi-gene phylogenetics and phylogenomics.</title>
        <authorList>
            <person name="Vandepol N."/>
            <person name="Liber J."/>
            <person name="Desiro A."/>
            <person name="Na H."/>
            <person name="Kennedy M."/>
            <person name="Barry K."/>
            <person name="Grigoriev I.V."/>
            <person name="Miller A.N."/>
            <person name="O'Donnell K."/>
            <person name="Stajich J.E."/>
            <person name="Bonito G."/>
        </authorList>
    </citation>
    <scope>NUCLEOTIDE SEQUENCE</scope>
    <source>
        <strain evidence="1">MES-2147</strain>
    </source>
</reference>
<feature type="non-terminal residue" evidence="1">
    <location>
        <position position="1"/>
    </location>
</feature>
<dbReference type="OrthoDB" id="2441967at2759"/>
<evidence type="ECO:0000313" key="2">
    <source>
        <dbReference type="Proteomes" id="UP000749646"/>
    </source>
</evidence>
<dbReference type="AlphaFoldDB" id="A0A9P6LV25"/>
<organism evidence="1 2">
    <name type="scientific">Modicella reniformis</name>
    <dbReference type="NCBI Taxonomy" id="1440133"/>
    <lineage>
        <taxon>Eukaryota</taxon>
        <taxon>Fungi</taxon>
        <taxon>Fungi incertae sedis</taxon>
        <taxon>Mucoromycota</taxon>
        <taxon>Mortierellomycotina</taxon>
        <taxon>Mortierellomycetes</taxon>
        <taxon>Mortierellales</taxon>
        <taxon>Mortierellaceae</taxon>
        <taxon>Modicella</taxon>
    </lineage>
</organism>
<protein>
    <submittedName>
        <fullName evidence="1">Uncharacterized protein</fullName>
    </submittedName>
</protein>
<name>A0A9P6LV25_9FUNG</name>
<evidence type="ECO:0000313" key="1">
    <source>
        <dbReference type="EMBL" id="KAF9944109.1"/>
    </source>
</evidence>
<sequence>YPEVFLDESYCHLDHASANRWVPRNDSIVAEPGRQPTLIIFGAFVVYYDKDKRALQGKFAKDSVYIWPALGKAHTRKANNQEENVWSNVPDEIREAGIMADVNDYHGNFNSEVFDALFRRLCQNLSDMNLGTCHIHLDGAKYHFHNLKKKPNKTNKKVEIREWQIENNHGIPKRIEIRYYKGRATGT</sequence>
<accession>A0A9P6LV25</accession>
<feature type="non-terminal residue" evidence="1">
    <location>
        <position position="187"/>
    </location>
</feature>
<proteinExistence type="predicted"/>
<gene>
    <name evidence="1" type="ORF">BGZ65_012616</name>
</gene>
<comment type="caution">
    <text evidence="1">The sequence shown here is derived from an EMBL/GenBank/DDBJ whole genome shotgun (WGS) entry which is preliminary data.</text>
</comment>
<keyword evidence="2" id="KW-1185">Reference proteome</keyword>